<reference evidence="7" key="2">
    <citation type="submission" date="2025-08" db="UniProtKB">
        <authorList>
            <consortium name="RefSeq"/>
        </authorList>
    </citation>
    <scope>IDENTIFICATION</scope>
    <source>
        <tissue evidence="7">Leaf</tissue>
    </source>
</reference>
<dbReference type="GO" id="GO:0005737">
    <property type="term" value="C:cytoplasm"/>
    <property type="evidence" value="ECO:0000318"/>
    <property type="project" value="GO_Central"/>
</dbReference>
<organism evidence="6 7">
    <name type="scientific">Spinacia oleracea</name>
    <name type="common">Spinach</name>
    <dbReference type="NCBI Taxonomy" id="3562"/>
    <lineage>
        <taxon>Eukaryota</taxon>
        <taxon>Viridiplantae</taxon>
        <taxon>Streptophyta</taxon>
        <taxon>Embryophyta</taxon>
        <taxon>Tracheophyta</taxon>
        <taxon>Spermatophyta</taxon>
        <taxon>Magnoliopsida</taxon>
        <taxon>eudicotyledons</taxon>
        <taxon>Gunneridae</taxon>
        <taxon>Pentapetalae</taxon>
        <taxon>Caryophyllales</taxon>
        <taxon>Chenopodiaceae</taxon>
        <taxon>Chenopodioideae</taxon>
        <taxon>Anserineae</taxon>
        <taxon>Spinacia</taxon>
    </lineage>
</organism>
<dbReference type="Pfam" id="PF23571">
    <property type="entry name" value="GH3_M"/>
    <property type="match status" value="1"/>
</dbReference>
<comment type="similarity">
    <text evidence="1">Belongs to the IAA-amido conjugating enzyme family.</text>
</comment>
<dbReference type="RefSeq" id="XP_021835531.1">
    <property type="nucleotide sequence ID" value="XM_021979839.2"/>
</dbReference>
<dbReference type="GeneID" id="110775235"/>
<dbReference type="InterPro" id="IPR004993">
    <property type="entry name" value="GH3"/>
</dbReference>
<proteinExistence type="inferred from homology"/>
<evidence type="ECO:0000256" key="2">
    <source>
        <dbReference type="ARBA" id="ARBA00022598"/>
    </source>
</evidence>
<dbReference type="InterPro" id="IPR055378">
    <property type="entry name" value="GH3_C"/>
</dbReference>
<dbReference type="Pfam" id="PF23572">
    <property type="entry name" value="GH3_C"/>
    <property type="match status" value="1"/>
</dbReference>
<gene>
    <name evidence="7" type="primary">LOC110775235</name>
</gene>
<dbReference type="AlphaFoldDB" id="A0A9R0HRA5"/>
<protein>
    <submittedName>
        <fullName evidence="7">Jasmonoyl--L-amino acid synthetase JAR4-like</fullName>
    </submittedName>
</protein>
<dbReference type="GO" id="GO:0016881">
    <property type="term" value="F:acid-amino acid ligase activity"/>
    <property type="evidence" value="ECO:0000318"/>
    <property type="project" value="GO_Central"/>
</dbReference>
<evidence type="ECO:0000259" key="4">
    <source>
        <dbReference type="Pfam" id="PF23571"/>
    </source>
</evidence>
<evidence type="ECO:0000313" key="7">
    <source>
        <dbReference type="RefSeq" id="XP_021835531.1"/>
    </source>
</evidence>
<evidence type="ECO:0000313" key="6">
    <source>
        <dbReference type="Proteomes" id="UP000813463"/>
    </source>
</evidence>
<dbReference type="Pfam" id="PF03321">
    <property type="entry name" value="GH3"/>
    <property type="match status" value="1"/>
</dbReference>
<reference evidence="6" key="1">
    <citation type="journal article" date="2021" name="Nat. Commun.">
        <title>Genomic analyses provide insights into spinach domestication and the genetic basis of agronomic traits.</title>
        <authorList>
            <person name="Cai X."/>
            <person name="Sun X."/>
            <person name="Xu C."/>
            <person name="Sun H."/>
            <person name="Wang X."/>
            <person name="Ge C."/>
            <person name="Zhang Z."/>
            <person name="Wang Q."/>
            <person name="Fei Z."/>
            <person name="Jiao C."/>
            <person name="Wang Q."/>
        </authorList>
    </citation>
    <scope>NUCLEOTIDE SEQUENCE [LARGE SCALE GENOMIC DNA]</scope>
    <source>
        <strain evidence="6">cv. Varoflay</strain>
    </source>
</reference>
<accession>A0A9R0HRA5</accession>
<dbReference type="OrthoDB" id="10004661at2759"/>
<dbReference type="KEGG" id="soe:110775235"/>
<feature type="coiled-coil region" evidence="3">
    <location>
        <begin position="3"/>
        <end position="30"/>
    </location>
</feature>
<dbReference type="PANTHER" id="PTHR31901:SF5">
    <property type="entry name" value="JASMONOYL--L-AMINO ACID SYNTHETASE JAR1"/>
    <property type="match status" value="1"/>
</dbReference>
<evidence type="ECO:0000256" key="1">
    <source>
        <dbReference type="ARBA" id="ARBA00008068"/>
    </source>
</evidence>
<keyword evidence="3" id="KW-0175">Coiled coil</keyword>
<evidence type="ECO:0000259" key="5">
    <source>
        <dbReference type="Pfam" id="PF23572"/>
    </source>
</evidence>
<evidence type="ECO:0000256" key="3">
    <source>
        <dbReference type="SAM" id="Coils"/>
    </source>
</evidence>
<feature type="domain" description="GH3 C-terminal" evidence="5">
    <location>
        <begin position="438"/>
        <end position="551"/>
    </location>
</feature>
<dbReference type="Proteomes" id="UP000813463">
    <property type="component" value="Chromosome 1"/>
</dbReference>
<keyword evidence="6" id="KW-1185">Reference proteome</keyword>
<name>A0A9R0HRA5_SPIOL</name>
<keyword evidence="2" id="KW-0436">Ligase</keyword>
<dbReference type="PANTHER" id="PTHR31901">
    <property type="entry name" value="GH3 DOMAIN-CONTAINING PROTEIN"/>
    <property type="match status" value="1"/>
</dbReference>
<dbReference type="InterPro" id="IPR055377">
    <property type="entry name" value="GH3_M"/>
</dbReference>
<feature type="domain" description="GH3 middle" evidence="4">
    <location>
        <begin position="349"/>
        <end position="423"/>
    </location>
</feature>
<sequence length="576" mass="65121">MLDEKEEIECEKMIKEFEELTKNAGKVQEETLRKILAENAEAEYLQYTGLNGRTDAESFKQCVPLATHKDFEPYIQRIMDGETSPILTTKPILAFSLSSGTTQGKRKFIPFTDKYIDDTTQIFHTSFAYRNREFPIKNGKALLLAYSGKQFMTEGGLPVGTASTNVIRHPNFKDLMKEIQTESCSPDQVLFGSDFHESLYCHLLCSLLNYNEVQIVFSTFAHSLVQAFQTFEQIWEDLCSDIRSGTLNERVADQTTRAAMSELLKPNPELADMIYNKCSGLREWYGLIPELFPNVKYVYGVMTGSMEPYVKRLRRYAGKLPLVSGDYGSSEGWIAANVNPISPPESATFVVVPNIGYFEFIPLMETRNEGIEPKPVGLADVKLGEEYEIIVTNFAGLYRYKLGDAVKVMGFHNSTPELKFLCRQNLMLNINVDKNTEKDLQLAVEEASKLLAAEKVELIDFTSSVDVSKEVGNYVIFWELSGETDDDNVLKECCNCLDRSFADHGYVVSRKMGTIGPLELRIVKKRTFYKIMMHSLSMGNTPTQFKTPRYVGSINNKSLLLILGENVVKTYSSTAY</sequence>